<dbReference type="PANTHER" id="PTHR33777">
    <property type="entry name" value="UPF0045 PROTEIN ECM15"/>
    <property type="match status" value="1"/>
</dbReference>
<evidence type="ECO:0000256" key="1">
    <source>
        <dbReference type="ARBA" id="ARBA00010272"/>
    </source>
</evidence>
<feature type="domain" description="Thiamine-binding protein" evidence="2">
    <location>
        <begin position="7"/>
        <end position="90"/>
    </location>
</feature>
<reference evidence="3 4" key="1">
    <citation type="submission" date="2019-07" db="EMBL/GenBank/DDBJ databases">
        <authorList>
            <person name="Park Y.J."/>
            <person name="Jeong S.E."/>
            <person name="Jung H.S."/>
        </authorList>
    </citation>
    <scope>NUCLEOTIDE SEQUENCE [LARGE SCALE GENOMIC DNA]</scope>
    <source>
        <strain evidence="4">P16(2019)</strain>
    </source>
</reference>
<evidence type="ECO:0000259" key="2">
    <source>
        <dbReference type="Pfam" id="PF01910"/>
    </source>
</evidence>
<dbReference type="PANTHER" id="PTHR33777:SF1">
    <property type="entry name" value="UPF0045 PROTEIN ECM15"/>
    <property type="match status" value="1"/>
</dbReference>
<dbReference type="OrthoDB" id="5886358at2"/>
<dbReference type="AlphaFoldDB" id="A0A554A0G6"/>
<protein>
    <submittedName>
        <fullName evidence="3">Thiamine-binding protein</fullName>
    </submittedName>
</protein>
<dbReference type="InterPro" id="IPR051614">
    <property type="entry name" value="UPF0045_domain"/>
</dbReference>
<dbReference type="Pfam" id="PF01910">
    <property type="entry name" value="Thiamine_BP"/>
    <property type="match status" value="1"/>
</dbReference>
<organism evidence="3 4">
    <name type="scientific">Alkalicoccobacillus porphyridii</name>
    <dbReference type="NCBI Taxonomy" id="2597270"/>
    <lineage>
        <taxon>Bacteria</taxon>
        <taxon>Bacillati</taxon>
        <taxon>Bacillota</taxon>
        <taxon>Bacilli</taxon>
        <taxon>Bacillales</taxon>
        <taxon>Bacillaceae</taxon>
        <taxon>Alkalicoccobacillus</taxon>
    </lineage>
</organism>
<comment type="similarity">
    <text evidence="1">Belongs to the UPF0045 family.</text>
</comment>
<gene>
    <name evidence="3" type="ORF">FN960_05475</name>
</gene>
<dbReference type="RefSeq" id="WP_143847692.1">
    <property type="nucleotide sequence ID" value="NZ_VLXZ01000003.1"/>
</dbReference>
<name>A0A554A0G6_9BACI</name>
<dbReference type="InterPro" id="IPR002767">
    <property type="entry name" value="Thiamine_BP"/>
</dbReference>
<dbReference type="Proteomes" id="UP000318521">
    <property type="component" value="Unassembled WGS sequence"/>
</dbReference>
<accession>A0A554A0G6</accession>
<proteinExistence type="inferred from homology"/>
<dbReference type="SUPFAM" id="SSF89957">
    <property type="entry name" value="MTH1187/YkoF-like"/>
    <property type="match status" value="1"/>
</dbReference>
<evidence type="ECO:0000313" key="4">
    <source>
        <dbReference type="Proteomes" id="UP000318521"/>
    </source>
</evidence>
<keyword evidence="4" id="KW-1185">Reference proteome</keyword>
<evidence type="ECO:0000313" key="3">
    <source>
        <dbReference type="EMBL" id="TSB47192.1"/>
    </source>
</evidence>
<dbReference type="InterPro" id="IPR029756">
    <property type="entry name" value="MTH1187/YkoF-like"/>
</dbReference>
<dbReference type="EMBL" id="VLXZ01000003">
    <property type="protein sequence ID" value="TSB47192.1"/>
    <property type="molecule type" value="Genomic_DNA"/>
</dbReference>
<sequence length="92" mass="10046">MSTVTAGIQILPNGKDDHTDGILTEIVRVIQESGLTYEVGAMETVVEGELDTVFAVIKKVNDKSIDLGANEVHSHIKMHYRPSGISINEKKL</sequence>
<dbReference type="Gene3D" id="3.30.70.930">
    <property type="match status" value="1"/>
</dbReference>
<dbReference type="GO" id="GO:0005829">
    <property type="term" value="C:cytosol"/>
    <property type="evidence" value="ECO:0007669"/>
    <property type="project" value="TreeGrafter"/>
</dbReference>
<comment type="caution">
    <text evidence="3">The sequence shown here is derived from an EMBL/GenBank/DDBJ whole genome shotgun (WGS) entry which is preliminary data.</text>
</comment>